<evidence type="ECO:0000313" key="4">
    <source>
        <dbReference type="Proteomes" id="UP000002038"/>
    </source>
</evidence>
<dbReference type="RefSeq" id="XP_031576257.1">
    <property type="nucleotide sequence ID" value="XM_031724276.1"/>
</dbReference>
<evidence type="ECO:0000259" key="2">
    <source>
        <dbReference type="PROSITE" id="PS50097"/>
    </source>
</evidence>
<reference evidence="4" key="1">
    <citation type="journal article" date="2015" name="PLoS Genet.">
        <title>The dynamic genome and transcriptome of the human fungal pathogen Blastomyces and close relative Emmonsia.</title>
        <authorList>
            <person name="Munoz J.F."/>
            <person name="Gauthier G.M."/>
            <person name="Desjardins C.A."/>
            <person name="Gallo J.E."/>
            <person name="Holder J."/>
            <person name="Sullivan T.D."/>
            <person name="Marty A.J."/>
            <person name="Carmen J.C."/>
            <person name="Chen Z."/>
            <person name="Ding L."/>
            <person name="Gujja S."/>
            <person name="Magrini V."/>
            <person name="Misas E."/>
            <person name="Mitreva M."/>
            <person name="Priest M."/>
            <person name="Saif S."/>
            <person name="Whiston E.A."/>
            <person name="Young S."/>
            <person name="Zeng Q."/>
            <person name="Goldman W.E."/>
            <person name="Mardis E.R."/>
            <person name="Taylor J.W."/>
            <person name="McEwen J.G."/>
            <person name="Clay O.K."/>
            <person name="Klein B.S."/>
            <person name="Cuomo C.A."/>
        </authorList>
    </citation>
    <scope>NUCLEOTIDE SEQUENCE [LARGE SCALE GENOMIC DNA]</scope>
    <source>
        <strain evidence="4">SLH14081</strain>
    </source>
</reference>
<dbReference type="AlphaFoldDB" id="A0A179U9C7"/>
<feature type="compositionally biased region" description="Polar residues" evidence="1">
    <location>
        <begin position="1"/>
        <end position="16"/>
    </location>
</feature>
<dbReference type="GeneID" id="42528465"/>
<dbReference type="STRING" id="559298.A0A179U9C7"/>
<name>A0A179U9C7_BLAGS</name>
<accession>A0A179U9C7</accession>
<organism evidence="3 4">
    <name type="scientific">Blastomyces gilchristii (strain SLH14081)</name>
    <name type="common">Blastomyces dermatitidis</name>
    <dbReference type="NCBI Taxonomy" id="559298"/>
    <lineage>
        <taxon>Eukaryota</taxon>
        <taxon>Fungi</taxon>
        <taxon>Dikarya</taxon>
        <taxon>Ascomycota</taxon>
        <taxon>Pezizomycotina</taxon>
        <taxon>Eurotiomycetes</taxon>
        <taxon>Eurotiomycetidae</taxon>
        <taxon>Onygenales</taxon>
        <taxon>Ajellomycetaceae</taxon>
        <taxon>Blastomyces</taxon>
    </lineage>
</organism>
<dbReference type="EMBL" id="GG657449">
    <property type="protein sequence ID" value="OAT04584.1"/>
    <property type="molecule type" value="Genomic_DNA"/>
</dbReference>
<dbReference type="SUPFAM" id="SSF54695">
    <property type="entry name" value="POZ domain"/>
    <property type="match status" value="1"/>
</dbReference>
<dbReference type="Proteomes" id="UP000002038">
    <property type="component" value="Unassembled WGS sequence"/>
</dbReference>
<evidence type="ECO:0000313" key="3">
    <source>
        <dbReference type="EMBL" id="OAT04584.1"/>
    </source>
</evidence>
<dbReference type="InterPro" id="IPR011333">
    <property type="entry name" value="SKP1/BTB/POZ_sf"/>
</dbReference>
<dbReference type="VEuPathDB" id="FungiDB:BDBG_16290"/>
<dbReference type="PANTHER" id="PTHR47843">
    <property type="entry name" value="BTB DOMAIN-CONTAINING PROTEIN-RELATED"/>
    <property type="match status" value="1"/>
</dbReference>
<dbReference type="KEGG" id="bgh:BDBG_16290"/>
<evidence type="ECO:0000256" key="1">
    <source>
        <dbReference type="SAM" id="MobiDB-lite"/>
    </source>
</evidence>
<dbReference type="CDD" id="cd18186">
    <property type="entry name" value="BTB_POZ_ZBTB_KLHL-like"/>
    <property type="match status" value="1"/>
</dbReference>
<dbReference type="PROSITE" id="PS50097">
    <property type="entry name" value="BTB"/>
    <property type="match status" value="1"/>
</dbReference>
<gene>
    <name evidence="3" type="ORF">BDBG_16290</name>
</gene>
<dbReference type="InterPro" id="IPR000210">
    <property type="entry name" value="BTB/POZ_dom"/>
</dbReference>
<proteinExistence type="predicted"/>
<dbReference type="OrthoDB" id="194443at2759"/>
<feature type="domain" description="BTB" evidence="2">
    <location>
        <begin position="35"/>
        <end position="97"/>
    </location>
</feature>
<feature type="region of interest" description="Disordered" evidence="1">
    <location>
        <begin position="1"/>
        <end position="23"/>
    </location>
</feature>
<dbReference type="PANTHER" id="PTHR47843:SF2">
    <property type="entry name" value="BTB DOMAIN-CONTAINING PROTEIN"/>
    <property type="match status" value="1"/>
</dbReference>
<sequence length="97" mass="10912">MPPPNTEDSLAPTSSPALDDPDEEKISEYLSSPIVPVIVGPSDSARTFHLHSRLLVKASSYFKAALKRDRFTEGQEQKVKLEDVQPATFSFFIEWLY</sequence>
<dbReference type="Pfam" id="PF00651">
    <property type="entry name" value="BTB"/>
    <property type="match status" value="1"/>
</dbReference>
<protein>
    <recommendedName>
        <fullName evidence="2">BTB domain-containing protein</fullName>
    </recommendedName>
</protein>
<dbReference type="Gene3D" id="3.30.710.10">
    <property type="entry name" value="Potassium Channel Kv1.1, Chain A"/>
    <property type="match status" value="1"/>
</dbReference>
<keyword evidence="4" id="KW-1185">Reference proteome</keyword>